<proteinExistence type="predicted"/>
<dbReference type="AlphaFoldDB" id="A0A0V1D502"/>
<comment type="caution">
    <text evidence="1">The sequence shown here is derived from an EMBL/GenBank/DDBJ whole genome shotgun (WGS) entry which is preliminary data.</text>
</comment>
<keyword evidence="2" id="KW-1185">Reference proteome</keyword>
<reference evidence="1 2" key="1">
    <citation type="submission" date="2015-01" db="EMBL/GenBank/DDBJ databases">
        <title>Evolution of Trichinella species and genotypes.</title>
        <authorList>
            <person name="Korhonen P.K."/>
            <person name="Edoardo P."/>
            <person name="Giuseppe L.R."/>
            <person name="Gasser R.B."/>
        </authorList>
    </citation>
    <scope>NUCLEOTIDE SEQUENCE [LARGE SCALE GENOMIC DNA]</scope>
    <source>
        <strain evidence="1">ISS120</strain>
    </source>
</reference>
<dbReference type="Proteomes" id="UP000054653">
    <property type="component" value="Unassembled WGS sequence"/>
</dbReference>
<accession>A0A0V1D502</accession>
<evidence type="ECO:0000313" key="2">
    <source>
        <dbReference type="Proteomes" id="UP000054653"/>
    </source>
</evidence>
<evidence type="ECO:0000313" key="1">
    <source>
        <dbReference type="EMBL" id="KRY56606.1"/>
    </source>
</evidence>
<sequence length="106" mass="12355">MIYFDVFNDFQAELSSRLEETISIRDRIVINVAIPSAHFYKHSKLLVSSYCSSVCVPLRVRTGCIDRFVTERQKRLQLNNNFCLINSDQLYENDAHEEKLQLAINV</sequence>
<dbReference type="EMBL" id="JYDI01000041">
    <property type="protein sequence ID" value="KRY56606.1"/>
    <property type="molecule type" value="Genomic_DNA"/>
</dbReference>
<organism evidence="1 2">
    <name type="scientific">Trichinella britovi</name>
    <name type="common">Parasitic roundworm</name>
    <dbReference type="NCBI Taxonomy" id="45882"/>
    <lineage>
        <taxon>Eukaryota</taxon>
        <taxon>Metazoa</taxon>
        <taxon>Ecdysozoa</taxon>
        <taxon>Nematoda</taxon>
        <taxon>Enoplea</taxon>
        <taxon>Dorylaimia</taxon>
        <taxon>Trichinellida</taxon>
        <taxon>Trichinellidae</taxon>
        <taxon>Trichinella</taxon>
    </lineage>
</organism>
<name>A0A0V1D502_TRIBR</name>
<protein>
    <submittedName>
        <fullName evidence="1">Uncharacterized protein</fullName>
    </submittedName>
</protein>
<gene>
    <name evidence="1" type="ORF">T03_1828</name>
</gene>